<dbReference type="AlphaFoldDB" id="A0A935MUM9"/>
<organism evidence="4 5">
    <name type="scientific">Candidatus Dechloromonas phosphorivorans</name>
    <dbReference type="NCBI Taxonomy" id="2899244"/>
    <lineage>
        <taxon>Bacteria</taxon>
        <taxon>Pseudomonadati</taxon>
        <taxon>Pseudomonadota</taxon>
        <taxon>Betaproteobacteria</taxon>
        <taxon>Rhodocyclales</taxon>
        <taxon>Azonexaceae</taxon>
        <taxon>Dechloromonas</taxon>
    </lineage>
</organism>
<protein>
    <submittedName>
        <fullName evidence="4">ABC transporter substrate-binding protein</fullName>
    </submittedName>
</protein>
<name>A0A935MUM9_9RHOO</name>
<accession>A0A935MUM9</accession>
<gene>
    <name evidence="4" type="ORF">IPJ38_18880</name>
</gene>
<dbReference type="Pfam" id="PF13458">
    <property type="entry name" value="Peripla_BP_6"/>
    <property type="match status" value="1"/>
</dbReference>
<evidence type="ECO:0000259" key="3">
    <source>
        <dbReference type="Pfam" id="PF13458"/>
    </source>
</evidence>
<evidence type="ECO:0000256" key="1">
    <source>
        <dbReference type="ARBA" id="ARBA00010062"/>
    </source>
</evidence>
<evidence type="ECO:0000313" key="4">
    <source>
        <dbReference type="EMBL" id="MBK7416854.1"/>
    </source>
</evidence>
<feature type="domain" description="Leucine-binding protein" evidence="3">
    <location>
        <begin position="2"/>
        <end position="87"/>
    </location>
</feature>
<sequence>MGSDYRDCALAYFSWINSKGGVHGRSIELVTLDDGYVVEKTMANGRQLIEKEGVLAFFGMFGSANYSALMELVNERNIPSLAPYSGSMNCAQKLAKYFWLRASYGDETENYRSN</sequence>
<proteinExistence type="inferred from homology"/>
<dbReference type="PANTHER" id="PTHR47235">
    <property type="entry name" value="BLR6548 PROTEIN"/>
    <property type="match status" value="1"/>
</dbReference>
<dbReference type="SUPFAM" id="SSF53822">
    <property type="entry name" value="Periplasmic binding protein-like I"/>
    <property type="match status" value="1"/>
</dbReference>
<evidence type="ECO:0000313" key="5">
    <source>
        <dbReference type="Proteomes" id="UP000739411"/>
    </source>
</evidence>
<dbReference type="Gene3D" id="3.40.50.2300">
    <property type="match status" value="1"/>
</dbReference>
<dbReference type="Proteomes" id="UP000739411">
    <property type="component" value="Unassembled WGS sequence"/>
</dbReference>
<evidence type="ECO:0000256" key="2">
    <source>
        <dbReference type="ARBA" id="ARBA00022729"/>
    </source>
</evidence>
<keyword evidence="2" id="KW-0732">Signal</keyword>
<dbReference type="PANTHER" id="PTHR47235:SF1">
    <property type="entry name" value="BLR6548 PROTEIN"/>
    <property type="match status" value="1"/>
</dbReference>
<comment type="similarity">
    <text evidence="1">Belongs to the leucine-binding protein family.</text>
</comment>
<dbReference type="EMBL" id="JADJMS010000047">
    <property type="protein sequence ID" value="MBK7416854.1"/>
    <property type="molecule type" value="Genomic_DNA"/>
</dbReference>
<dbReference type="InterPro" id="IPR028081">
    <property type="entry name" value="Leu-bd"/>
</dbReference>
<dbReference type="InterPro" id="IPR028082">
    <property type="entry name" value="Peripla_BP_I"/>
</dbReference>
<reference evidence="4 5" key="1">
    <citation type="submission" date="2020-10" db="EMBL/GenBank/DDBJ databases">
        <title>Connecting structure to function with the recovery of over 1000 high-quality activated sludge metagenome-assembled genomes encoding full-length rRNA genes using long-read sequencing.</title>
        <authorList>
            <person name="Singleton C.M."/>
            <person name="Petriglieri F."/>
            <person name="Kristensen J.M."/>
            <person name="Kirkegaard R.H."/>
            <person name="Michaelsen T.Y."/>
            <person name="Andersen M.H."/>
            <person name="Karst S.M."/>
            <person name="Dueholm M.S."/>
            <person name="Nielsen P.H."/>
            <person name="Albertsen M."/>
        </authorList>
    </citation>
    <scope>NUCLEOTIDE SEQUENCE [LARGE SCALE GENOMIC DNA]</scope>
    <source>
        <strain evidence="4">EsbW_18-Q3-R4-48_BATAC.463</strain>
    </source>
</reference>
<comment type="caution">
    <text evidence="4">The sequence shown here is derived from an EMBL/GenBank/DDBJ whole genome shotgun (WGS) entry which is preliminary data.</text>
</comment>